<dbReference type="AlphaFoldDB" id="B8D2U5"/>
<accession>B8D2U5</accession>
<organism evidence="1 2">
    <name type="scientific">Desulfurococcus amylolyticus (strain DSM 18924 / JCM 16383 / VKM B-2413 / 1221n)</name>
    <name type="common">Desulfurococcus kamchatkensis</name>
    <dbReference type="NCBI Taxonomy" id="490899"/>
    <lineage>
        <taxon>Archaea</taxon>
        <taxon>Thermoproteota</taxon>
        <taxon>Thermoprotei</taxon>
        <taxon>Desulfurococcales</taxon>
        <taxon>Desulfurococcaceae</taxon>
        <taxon>Desulfurococcus</taxon>
    </lineage>
</organism>
<dbReference type="HOGENOM" id="CLU_1113836_0_0_2"/>
<sequence length="272" mass="30273">MYYVLSDFQDLTGLKHDPSSLNLLEDPVKEAELFLRGQYVETVTITLADFVELISSRLSKGSYLLSCRDDISYTILVEDGVIKSIVEYFETSIRIPGYMALRDFSRKLASSMIECRVFNLTAKQRERESGAQVSVQAGEVKVAQPVEPGGKSIESAKPAAPLAGEGAAHRITDTVKPVVPPAIDQDRLKGFVKHLRDIISETAELYGCVMIDNISTDLSNEVLVVKVKLRKRGLFGKCRDSELKTNIEKDLPILKELHEVGLEVRIEFQLIG</sequence>
<reference evidence="1 2" key="1">
    <citation type="journal article" date="2009" name="J. Bacteriol.">
        <title>Complete genome sequence of the anaerobic, protein-degrading hyperthermophilic crenarchaeon Desulfurococcus kamchatkensis.</title>
        <authorList>
            <person name="Ravin N.V."/>
            <person name="Mardanov A.V."/>
            <person name="Beletsky A.V."/>
            <person name="Kublanov I.V."/>
            <person name="Kolganova T.V."/>
            <person name="Lebedinsky A.V."/>
            <person name="Chernyh N.A."/>
            <person name="Bonch-Osmolovskaya E.A."/>
            <person name="Skryabin K.G."/>
        </authorList>
    </citation>
    <scope>NUCLEOTIDE SEQUENCE [LARGE SCALE GENOMIC DNA]</scope>
    <source>
        <strain evidence="2">DSM 18924 / JCM 16383 / VKM B-2413 / 1221n</strain>
    </source>
</reference>
<evidence type="ECO:0000313" key="1">
    <source>
        <dbReference type="EMBL" id="ACL10491.1"/>
    </source>
</evidence>
<dbReference type="EMBL" id="CP001140">
    <property type="protein sequence ID" value="ACL10491.1"/>
    <property type="molecule type" value="Genomic_DNA"/>
</dbReference>
<dbReference type="KEGG" id="dka:DKAM_0162"/>
<proteinExistence type="predicted"/>
<protein>
    <submittedName>
        <fullName evidence="1">Uncharacterized protein</fullName>
    </submittedName>
</protein>
<gene>
    <name evidence="1" type="ordered locus">DKAM_0162</name>
</gene>
<evidence type="ECO:0000313" key="2">
    <source>
        <dbReference type="Proteomes" id="UP000006903"/>
    </source>
</evidence>
<name>B8D2U5_DESA1</name>
<dbReference type="Proteomes" id="UP000006903">
    <property type="component" value="Chromosome"/>
</dbReference>
<dbReference type="eggNOG" id="arCOG08835">
    <property type="taxonomic scope" value="Archaea"/>
</dbReference>